<dbReference type="InterPro" id="IPR045851">
    <property type="entry name" value="AMP-bd_C_sf"/>
</dbReference>
<keyword evidence="4" id="KW-1185">Reference proteome</keyword>
<dbReference type="Gene3D" id="3.40.50.12780">
    <property type="entry name" value="N-terminal domain of ligase-like"/>
    <property type="match status" value="1"/>
</dbReference>
<dbReference type="SUPFAM" id="SSF56801">
    <property type="entry name" value="Acetyl-CoA synthetase-like"/>
    <property type="match status" value="1"/>
</dbReference>
<comment type="caution">
    <text evidence="3">The sequence shown here is derived from an EMBL/GenBank/DDBJ whole genome shotgun (WGS) entry which is preliminary data.</text>
</comment>
<dbReference type="PANTHER" id="PTHR43767">
    <property type="entry name" value="LONG-CHAIN-FATTY-ACID--COA LIGASE"/>
    <property type="match status" value="1"/>
</dbReference>
<accession>A0ABU5IFS5</accession>
<dbReference type="InterPro" id="IPR025110">
    <property type="entry name" value="AMP-bd_C"/>
</dbReference>
<protein>
    <submittedName>
        <fullName evidence="3">AMP-binding protein</fullName>
    </submittedName>
</protein>
<dbReference type="Pfam" id="PF00501">
    <property type="entry name" value="AMP-binding"/>
    <property type="match status" value="1"/>
</dbReference>
<evidence type="ECO:0000259" key="1">
    <source>
        <dbReference type="Pfam" id="PF00501"/>
    </source>
</evidence>
<feature type="domain" description="AMP-dependent synthetase/ligase" evidence="1">
    <location>
        <begin position="1"/>
        <end position="83"/>
    </location>
</feature>
<dbReference type="Pfam" id="PF13193">
    <property type="entry name" value="AMP-binding_C"/>
    <property type="match status" value="1"/>
</dbReference>
<feature type="domain" description="AMP-binding enzyme C-terminal" evidence="2">
    <location>
        <begin position="137"/>
        <end position="213"/>
    </location>
</feature>
<dbReference type="RefSeq" id="WP_322466141.1">
    <property type="nucleotide sequence ID" value="NZ_JAXOJX010000024.1"/>
</dbReference>
<dbReference type="InterPro" id="IPR000873">
    <property type="entry name" value="AMP-dep_synth/lig_dom"/>
</dbReference>
<sequence>MPQAVAQQLKARTGLDYIEGYGLSETMAATHLNPPHRPKAQCLGLPLFGVDARVIDPRTLREVPPGASGEIVVHAPQLMRDYWRQPQADAAAFMCIEGKRFLRTGDFGRVDEESYFFMTDRLKRMINCGGLKVWPAEVEALLYRHPAVQEVCVVATPDARRSEAVKALVVRRTSSADVDKRALMHWTRQHLAAYKCPRVVKFVASLPRLDSGKLLWRVLQDREFLRAESGRETA</sequence>
<dbReference type="PANTHER" id="PTHR43767:SF1">
    <property type="entry name" value="NONRIBOSOMAL PEPTIDE SYNTHASE PES1 (EUROFUNG)-RELATED"/>
    <property type="match status" value="1"/>
</dbReference>
<dbReference type="EMBL" id="JAXOJX010000024">
    <property type="protein sequence ID" value="MDZ5457962.1"/>
    <property type="molecule type" value="Genomic_DNA"/>
</dbReference>
<dbReference type="Proteomes" id="UP001293718">
    <property type="component" value="Unassembled WGS sequence"/>
</dbReference>
<proteinExistence type="predicted"/>
<organism evidence="3 4">
    <name type="scientific">Azohydromonas lata</name>
    <dbReference type="NCBI Taxonomy" id="45677"/>
    <lineage>
        <taxon>Bacteria</taxon>
        <taxon>Pseudomonadati</taxon>
        <taxon>Pseudomonadota</taxon>
        <taxon>Betaproteobacteria</taxon>
        <taxon>Burkholderiales</taxon>
        <taxon>Sphaerotilaceae</taxon>
        <taxon>Azohydromonas</taxon>
    </lineage>
</organism>
<evidence type="ECO:0000313" key="3">
    <source>
        <dbReference type="EMBL" id="MDZ5457962.1"/>
    </source>
</evidence>
<dbReference type="InterPro" id="IPR050237">
    <property type="entry name" value="ATP-dep_AMP-bd_enzyme"/>
</dbReference>
<name>A0ABU5IFS5_9BURK</name>
<evidence type="ECO:0000313" key="4">
    <source>
        <dbReference type="Proteomes" id="UP001293718"/>
    </source>
</evidence>
<dbReference type="Gene3D" id="3.30.300.30">
    <property type="match status" value="1"/>
</dbReference>
<reference evidence="3 4" key="1">
    <citation type="submission" date="2023-11" db="EMBL/GenBank/DDBJ databases">
        <title>Draft genome of Azohydromonas lata strain H1 (DSM1123), a polyhydroxyalkanoate producer.</title>
        <authorList>
            <person name="Traversa D."/>
            <person name="D'Addabbo P."/>
            <person name="Pazzani C."/>
            <person name="Manzari C."/>
            <person name="Chiara M."/>
            <person name="Scrascia M."/>
        </authorList>
    </citation>
    <scope>NUCLEOTIDE SEQUENCE [LARGE SCALE GENOMIC DNA]</scope>
    <source>
        <strain evidence="3 4">H1</strain>
    </source>
</reference>
<dbReference type="InterPro" id="IPR042099">
    <property type="entry name" value="ANL_N_sf"/>
</dbReference>
<evidence type="ECO:0000259" key="2">
    <source>
        <dbReference type="Pfam" id="PF13193"/>
    </source>
</evidence>
<gene>
    <name evidence="3" type="ORF">SM757_15390</name>
</gene>